<dbReference type="PANTHER" id="PTHR46910">
    <property type="entry name" value="TRANSCRIPTION FACTOR PDR1"/>
    <property type="match status" value="1"/>
</dbReference>
<dbReference type="OMA" id="CSHCINL"/>
<dbReference type="SUPFAM" id="SSF57701">
    <property type="entry name" value="Zn2/Cys6 DNA-binding domain"/>
    <property type="match status" value="1"/>
</dbReference>
<feature type="region of interest" description="Disordered" evidence="3">
    <location>
        <begin position="1"/>
        <end position="39"/>
    </location>
</feature>
<evidence type="ECO:0000256" key="2">
    <source>
        <dbReference type="ARBA" id="ARBA00023242"/>
    </source>
</evidence>
<protein>
    <recommendedName>
        <fullName evidence="4">Zn(2)-C6 fungal-type domain-containing protein</fullName>
    </recommendedName>
</protein>
<organism evidence="6">
    <name type="scientific">Verticillium alfalfae (strain VaMs.102 / ATCC MYA-4576 / FGSC 10136)</name>
    <name type="common">Verticillium wilt of alfalfa</name>
    <name type="synonym">Verticillium albo-atrum</name>
    <dbReference type="NCBI Taxonomy" id="526221"/>
    <lineage>
        <taxon>Eukaryota</taxon>
        <taxon>Fungi</taxon>
        <taxon>Dikarya</taxon>
        <taxon>Ascomycota</taxon>
        <taxon>Pezizomycotina</taxon>
        <taxon>Sordariomycetes</taxon>
        <taxon>Hypocreomycetidae</taxon>
        <taxon>Glomerellales</taxon>
        <taxon>Plectosphaerellaceae</taxon>
        <taxon>Verticillium</taxon>
    </lineage>
</organism>
<dbReference type="Pfam" id="PF00172">
    <property type="entry name" value="Zn_clus"/>
    <property type="match status" value="1"/>
</dbReference>
<evidence type="ECO:0000256" key="1">
    <source>
        <dbReference type="ARBA" id="ARBA00022723"/>
    </source>
</evidence>
<keyword evidence="2" id="KW-0539">Nucleus</keyword>
<evidence type="ECO:0000313" key="5">
    <source>
        <dbReference type="EMBL" id="EEY23813.1"/>
    </source>
</evidence>
<dbReference type="CDD" id="cd00067">
    <property type="entry name" value="GAL4"/>
    <property type="match status" value="1"/>
</dbReference>
<dbReference type="HOGENOM" id="CLU_006173_0_0_1"/>
<dbReference type="PANTHER" id="PTHR46910:SF4">
    <property type="entry name" value="ZN(2)-C6 FUNGAL-TYPE DOMAIN-CONTAINING PROTEIN"/>
    <property type="match status" value="1"/>
</dbReference>
<gene>
    <name evidence="5" type="ORF">VDBG_09923</name>
</gene>
<dbReference type="GO" id="GO:0006351">
    <property type="term" value="P:DNA-templated transcription"/>
    <property type="evidence" value="ECO:0007669"/>
    <property type="project" value="InterPro"/>
</dbReference>
<dbReference type="KEGG" id="val:VDBG_09923"/>
<sequence>MPSVSPRIGALPYAKSPAANRDDRSWRGARWGPPLSSQDSAAVTAMAAVAGWAIGRSNLPSAEQAPSSLPRCAGTSIDLQESETGAVLLGRGGTDLVLIQPASTQLGPKAQTLAHATAQAQALLQGGNNVTPRGKPPSPRQTPRRQQLSNPKVLLATDCAASTATTTPRAPLTMPTGRPVKRPADAFAGDVTNVVLRSGIVPSNAADPIVPSTTHDATDQAATSQGKVKLPRVENRQTQEDFSAQVKNRLNSFTRTGQACDRCKVRKIKCDALPEGCSHCLQQSIDCYVTDRVSGRTERRGYLQDLEREKKDMAAHIKNLESLLADNGIQVQPWTWSKYPTMNGPPGVTLNHMGQAVETDEVRGQWTQIRSVWVKNYKAEPAVVTTRPKNSARSALESRPADIHIGVGPDIAPMNAIKGTKLTILGTTIDLTSFSAPDMDEPGPDVRVAQPLYNKSIQAYLQSAMNINPPPHVKLPSRAEAFELSQWYFVFVFPFLPVLHKPTYLEMLAKIYDDPSFQPTVAELVMVHMVVASIYYQQSLRAPPGAVDYNELSNRHYHFALGKFFDLASSQTISAVQAMAMIAAHGRSFPKPGCGFVVAHYAFLRAVDMNLHRAVKQDGETTNLDLEIRKRTWWTILAVCVTLAGRLGRPMPITVDEYDIEFPEPVADELLTPDGLLASSSTSQCEFHPGLAGFRIIPLLIEMYTNVYSVKRDPTIYVDVVDSLEEKLRMWKEDHPPSLRPDLPTNDPQDGQQHMYQLYVEMMELELRLALRSPSVAMTTDRKILAENSHICEETASRMLEHAKALHKLKCLDVTWYQIAIFAAAMFTTLVAHWERRFDPNEQSSTLRRDMTDCAKVDSTLRWIEHDRQQQRQQQQQQQQHRQRQQQEEATAHLQSQLAAMPEIKQEIVEGSFPASSGPQSVLPTQTVPSMAKAYYDDPNHNGGTAYSQLAYTEPTTQAGMLSSYDSSYLYPASTQESATPILNSGISTANHDPLVAFASQATQQVIQPESPAVDQYLWRHVTAPTAQGTNWGDWAAAMSASQERYGANALLNMGTVPRETHVPADMVSMNAASAGQWPTLLWNDNQSEH</sequence>
<evidence type="ECO:0000313" key="6">
    <source>
        <dbReference type="Proteomes" id="UP000008698"/>
    </source>
</evidence>
<dbReference type="GO" id="GO:0008270">
    <property type="term" value="F:zinc ion binding"/>
    <property type="evidence" value="ECO:0007669"/>
    <property type="project" value="InterPro"/>
</dbReference>
<feature type="region of interest" description="Disordered" evidence="3">
    <location>
        <begin position="125"/>
        <end position="152"/>
    </location>
</feature>
<evidence type="ECO:0000256" key="3">
    <source>
        <dbReference type="SAM" id="MobiDB-lite"/>
    </source>
</evidence>
<feature type="region of interest" description="Disordered" evidence="3">
    <location>
        <begin position="206"/>
        <end position="227"/>
    </location>
</feature>
<dbReference type="InterPro" id="IPR007219">
    <property type="entry name" value="XnlR_reg_dom"/>
</dbReference>
<dbReference type="GeneID" id="9531763"/>
<feature type="compositionally biased region" description="Low complexity" evidence="3">
    <location>
        <begin position="871"/>
        <end position="880"/>
    </location>
</feature>
<reference evidence="6" key="1">
    <citation type="journal article" date="2011" name="PLoS Pathog.">
        <title>Comparative genomics yields insights into niche adaptation of plant vascular wilt pathogens.</title>
        <authorList>
            <person name="Klosterman S.J."/>
            <person name="Subbarao K.V."/>
            <person name="Kang S."/>
            <person name="Veronese P."/>
            <person name="Gold S.E."/>
            <person name="Thomma B.P.H.J."/>
            <person name="Chen Z."/>
            <person name="Henrissat B."/>
            <person name="Lee Y.-H."/>
            <person name="Park J."/>
            <person name="Garcia-Pedrajas M.D."/>
            <person name="Barbara D.J."/>
            <person name="Anchieta A."/>
            <person name="de Jonge R."/>
            <person name="Santhanam P."/>
            <person name="Maruthachalam K."/>
            <person name="Atallah Z."/>
            <person name="Amyotte S.G."/>
            <person name="Paz Z."/>
            <person name="Inderbitzin P."/>
            <person name="Hayes R.J."/>
            <person name="Heiman D.I."/>
            <person name="Young S."/>
            <person name="Zeng Q."/>
            <person name="Engels R."/>
            <person name="Galagan J."/>
            <person name="Cuomo C.A."/>
            <person name="Dobinson K.F."/>
            <person name="Ma L.-J."/>
        </authorList>
    </citation>
    <scope>NUCLEOTIDE SEQUENCE [LARGE SCALE GENOMIC DNA]</scope>
    <source>
        <strain evidence="6">VaMs.102 / ATCC MYA-4576 / FGSC 10136</strain>
    </source>
</reference>
<dbReference type="Pfam" id="PF04082">
    <property type="entry name" value="Fungal_trans"/>
    <property type="match status" value="1"/>
</dbReference>
<dbReference type="STRING" id="526221.C9SYE8"/>
<dbReference type="CDD" id="cd12148">
    <property type="entry name" value="fungal_TF_MHR"/>
    <property type="match status" value="1"/>
</dbReference>
<dbReference type="InterPro" id="IPR050987">
    <property type="entry name" value="AtrR-like"/>
</dbReference>
<proteinExistence type="predicted"/>
<dbReference type="Gene3D" id="4.10.240.10">
    <property type="entry name" value="Zn(2)-C6 fungal-type DNA-binding domain"/>
    <property type="match status" value="1"/>
</dbReference>
<dbReference type="GO" id="GO:0000981">
    <property type="term" value="F:DNA-binding transcription factor activity, RNA polymerase II-specific"/>
    <property type="evidence" value="ECO:0007669"/>
    <property type="project" value="InterPro"/>
</dbReference>
<keyword evidence="6" id="KW-1185">Reference proteome</keyword>
<dbReference type="OrthoDB" id="4456959at2759"/>
<keyword evidence="1" id="KW-0479">Metal-binding</keyword>
<evidence type="ECO:0000259" key="4">
    <source>
        <dbReference type="PROSITE" id="PS50048"/>
    </source>
</evidence>
<dbReference type="RefSeq" id="XP_002999883.1">
    <property type="nucleotide sequence ID" value="XM_002999837.1"/>
</dbReference>
<dbReference type="InterPro" id="IPR001138">
    <property type="entry name" value="Zn2Cys6_DnaBD"/>
</dbReference>
<dbReference type="Proteomes" id="UP000008698">
    <property type="component" value="Unassembled WGS sequence"/>
</dbReference>
<dbReference type="EMBL" id="DS985230">
    <property type="protein sequence ID" value="EEY23813.1"/>
    <property type="molecule type" value="Genomic_DNA"/>
</dbReference>
<accession>C9SYE8</accession>
<dbReference type="eggNOG" id="ENOG502RIXY">
    <property type="taxonomic scope" value="Eukaryota"/>
</dbReference>
<name>C9SYE8_VERA1</name>
<dbReference type="InterPro" id="IPR036864">
    <property type="entry name" value="Zn2-C6_fun-type_DNA-bd_sf"/>
</dbReference>
<dbReference type="SMART" id="SM00066">
    <property type="entry name" value="GAL4"/>
    <property type="match status" value="1"/>
</dbReference>
<feature type="region of interest" description="Disordered" evidence="3">
    <location>
        <begin position="867"/>
        <end position="895"/>
    </location>
</feature>
<dbReference type="PROSITE" id="PS50048">
    <property type="entry name" value="ZN2_CY6_FUNGAL_2"/>
    <property type="match status" value="1"/>
</dbReference>
<feature type="domain" description="Zn(2)-C6 fungal-type" evidence="4">
    <location>
        <begin position="259"/>
        <end position="289"/>
    </location>
</feature>
<dbReference type="AlphaFoldDB" id="C9SYE8"/>
<dbReference type="GO" id="GO:0003677">
    <property type="term" value="F:DNA binding"/>
    <property type="evidence" value="ECO:0007669"/>
    <property type="project" value="InterPro"/>
</dbReference>
<dbReference type="PROSITE" id="PS00463">
    <property type="entry name" value="ZN2_CY6_FUNGAL_1"/>
    <property type="match status" value="1"/>
</dbReference>
<feature type="compositionally biased region" description="Polar residues" evidence="3">
    <location>
        <begin position="211"/>
        <end position="226"/>
    </location>
</feature>